<organism evidence="2">
    <name type="scientific">Medicago truncatula</name>
    <name type="common">Barrel medic</name>
    <name type="synonym">Medicago tribuloides</name>
    <dbReference type="NCBI Taxonomy" id="3880"/>
    <lineage>
        <taxon>Eukaryota</taxon>
        <taxon>Viridiplantae</taxon>
        <taxon>Streptophyta</taxon>
        <taxon>Embryophyta</taxon>
        <taxon>Tracheophyta</taxon>
        <taxon>Spermatophyta</taxon>
        <taxon>Magnoliopsida</taxon>
        <taxon>eudicotyledons</taxon>
        <taxon>Gunneridae</taxon>
        <taxon>Pentapetalae</taxon>
        <taxon>rosids</taxon>
        <taxon>fabids</taxon>
        <taxon>Fabales</taxon>
        <taxon>Fabaceae</taxon>
        <taxon>Papilionoideae</taxon>
        <taxon>50 kb inversion clade</taxon>
        <taxon>NPAAA clade</taxon>
        <taxon>Hologalegina</taxon>
        <taxon>IRL clade</taxon>
        <taxon>Trifolieae</taxon>
        <taxon>Medicago</taxon>
    </lineage>
</organism>
<dbReference type="Proteomes" id="UP000265566">
    <property type="component" value="Chromosome 1"/>
</dbReference>
<accession>A0A396JPN7</accession>
<gene>
    <name evidence="2" type="ORF">MtrunA17_Chr1g0176861</name>
</gene>
<dbReference type="Gramene" id="rna3178">
    <property type="protein sequence ID" value="RHN79392.1"/>
    <property type="gene ID" value="gene3178"/>
</dbReference>
<reference evidence="2" key="1">
    <citation type="journal article" date="2018" name="Nat. Plants">
        <title>Whole-genome landscape of Medicago truncatula symbiotic genes.</title>
        <authorList>
            <person name="Pecrix Y."/>
            <person name="Gamas P."/>
            <person name="Carrere S."/>
        </authorList>
    </citation>
    <scope>NUCLEOTIDE SEQUENCE</scope>
    <source>
        <tissue evidence="2">Leaves</tissue>
    </source>
</reference>
<keyword evidence="1" id="KW-0472">Membrane</keyword>
<comment type="caution">
    <text evidence="2">The sequence shown here is derived from an EMBL/GenBank/DDBJ whole genome shotgun (WGS) entry which is preliminary data.</text>
</comment>
<sequence length="97" mass="11017">MHSEMYFATTMLILFLTYIAISLLSLILRTKKQKYNLPPGPSPLTIIRNVFELGKNPQYSLAKFSKIYGPIMHLKLGQISTIVISSPDIAQEVLHIR</sequence>
<dbReference type="InterPro" id="IPR001128">
    <property type="entry name" value="Cyt_P450"/>
</dbReference>
<feature type="transmembrane region" description="Helical" evidence="1">
    <location>
        <begin position="6"/>
        <end position="28"/>
    </location>
</feature>
<keyword evidence="1" id="KW-0812">Transmembrane</keyword>
<dbReference type="AlphaFoldDB" id="A0A396JPN7"/>
<evidence type="ECO:0000256" key="1">
    <source>
        <dbReference type="SAM" id="Phobius"/>
    </source>
</evidence>
<protein>
    <submittedName>
        <fullName evidence="2">Putative cytochrome P450</fullName>
    </submittedName>
</protein>
<dbReference type="GO" id="GO:0016705">
    <property type="term" value="F:oxidoreductase activity, acting on paired donors, with incorporation or reduction of molecular oxygen"/>
    <property type="evidence" value="ECO:0007669"/>
    <property type="project" value="InterPro"/>
</dbReference>
<dbReference type="InterPro" id="IPR036396">
    <property type="entry name" value="Cyt_P450_sf"/>
</dbReference>
<dbReference type="Pfam" id="PF00067">
    <property type="entry name" value="p450"/>
    <property type="match status" value="1"/>
</dbReference>
<proteinExistence type="predicted"/>
<evidence type="ECO:0000313" key="2">
    <source>
        <dbReference type="EMBL" id="RHN79392.1"/>
    </source>
</evidence>
<dbReference type="GO" id="GO:0005506">
    <property type="term" value="F:iron ion binding"/>
    <property type="evidence" value="ECO:0007669"/>
    <property type="project" value="InterPro"/>
</dbReference>
<dbReference type="GO" id="GO:0020037">
    <property type="term" value="F:heme binding"/>
    <property type="evidence" value="ECO:0007669"/>
    <property type="project" value="InterPro"/>
</dbReference>
<keyword evidence="1" id="KW-1133">Transmembrane helix</keyword>
<dbReference type="PANTHER" id="PTHR24299">
    <property type="entry name" value="CYTOCHROME P450 FAMILY 1"/>
    <property type="match status" value="1"/>
</dbReference>
<dbReference type="PANTHER" id="PTHR24299:SF59">
    <property type="entry name" value="CYTOCHROME P450 SUPERFAMILY PROTEIN"/>
    <property type="match status" value="1"/>
</dbReference>
<dbReference type="EMBL" id="PSQE01000001">
    <property type="protein sequence ID" value="RHN79392.1"/>
    <property type="molecule type" value="Genomic_DNA"/>
</dbReference>
<dbReference type="GO" id="GO:0004497">
    <property type="term" value="F:monooxygenase activity"/>
    <property type="evidence" value="ECO:0007669"/>
    <property type="project" value="InterPro"/>
</dbReference>
<dbReference type="SUPFAM" id="SSF48264">
    <property type="entry name" value="Cytochrome P450"/>
    <property type="match status" value="1"/>
</dbReference>
<dbReference type="Gene3D" id="1.10.630.10">
    <property type="entry name" value="Cytochrome P450"/>
    <property type="match status" value="1"/>
</dbReference>
<name>A0A396JPN7_MEDTR</name>